<dbReference type="CDD" id="cd14852">
    <property type="entry name" value="LD-carboxypeptidase"/>
    <property type="match status" value="1"/>
</dbReference>
<dbReference type="GO" id="GO:0004180">
    <property type="term" value="F:carboxypeptidase activity"/>
    <property type="evidence" value="ECO:0007669"/>
    <property type="project" value="UniProtKB-KW"/>
</dbReference>
<dbReference type="EMBL" id="LCRM01000004">
    <property type="protein sequence ID" value="KKW37074.1"/>
    <property type="molecule type" value="Genomic_DNA"/>
</dbReference>
<keyword evidence="2" id="KW-0645">Protease</keyword>
<dbReference type="InterPro" id="IPR009045">
    <property type="entry name" value="Zn_M74/Hedgehog-like"/>
</dbReference>
<comment type="caution">
    <text evidence="2">The sequence shown here is derived from an EMBL/GenBank/DDBJ whole genome shotgun (WGS) entry which is preliminary data.</text>
</comment>
<feature type="domain" description="D-alanyl-D-alanine carboxypeptidase-like core" evidence="1">
    <location>
        <begin position="160"/>
        <end position="278"/>
    </location>
</feature>
<dbReference type="Pfam" id="PF02557">
    <property type="entry name" value="VanY"/>
    <property type="match status" value="1"/>
</dbReference>
<protein>
    <submittedName>
        <fullName evidence="2">D-alanyl-D-alanine carboxypeptidase family</fullName>
    </submittedName>
</protein>
<keyword evidence="2" id="KW-0378">Hydrolase</keyword>
<dbReference type="Proteomes" id="UP000034290">
    <property type="component" value="Unassembled WGS sequence"/>
</dbReference>
<proteinExistence type="predicted"/>
<evidence type="ECO:0000313" key="2">
    <source>
        <dbReference type="EMBL" id="KKW37074.1"/>
    </source>
</evidence>
<evidence type="ECO:0000259" key="1">
    <source>
        <dbReference type="Pfam" id="PF02557"/>
    </source>
</evidence>
<dbReference type="PANTHER" id="PTHR34385">
    <property type="entry name" value="D-ALANYL-D-ALANINE CARBOXYPEPTIDASE"/>
    <property type="match status" value="1"/>
</dbReference>
<keyword evidence="2" id="KW-0121">Carboxypeptidase</keyword>
<gene>
    <name evidence="2" type="ORF">UY81_C0004G0003</name>
</gene>
<dbReference type="AlphaFoldDB" id="A0A0G2AVY9"/>
<reference evidence="2 3" key="1">
    <citation type="journal article" date="2015" name="Nature">
        <title>rRNA introns, odd ribosomes, and small enigmatic genomes across a large radiation of phyla.</title>
        <authorList>
            <person name="Brown C.T."/>
            <person name="Hug L.A."/>
            <person name="Thomas B.C."/>
            <person name="Sharon I."/>
            <person name="Castelle C.J."/>
            <person name="Singh A."/>
            <person name="Wilkins M.J."/>
            <person name="Williams K.H."/>
            <person name="Banfield J.F."/>
        </authorList>
    </citation>
    <scope>NUCLEOTIDE SEQUENCE [LARGE SCALE GENOMIC DNA]</scope>
</reference>
<evidence type="ECO:0000313" key="3">
    <source>
        <dbReference type="Proteomes" id="UP000034290"/>
    </source>
</evidence>
<dbReference type="Gene3D" id="3.30.1380.10">
    <property type="match status" value="1"/>
</dbReference>
<dbReference type="SUPFAM" id="SSF55166">
    <property type="entry name" value="Hedgehog/DD-peptidase"/>
    <property type="match status" value="1"/>
</dbReference>
<dbReference type="InterPro" id="IPR003709">
    <property type="entry name" value="VanY-like_core_dom"/>
</dbReference>
<dbReference type="PANTHER" id="PTHR34385:SF1">
    <property type="entry name" value="PEPTIDOGLYCAN L-ALANYL-D-GLUTAMATE ENDOPEPTIDASE CWLK"/>
    <property type="match status" value="1"/>
</dbReference>
<name>A0A0G2AVY9_9BACT</name>
<organism evidence="2 3">
    <name type="scientific">Candidatus Giovannonibacteria bacterium GW2011_GWA2_53_7</name>
    <dbReference type="NCBI Taxonomy" id="1618650"/>
    <lineage>
        <taxon>Bacteria</taxon>
        <taxon>Candidatus Giovannoniibacteriota</taxon>
    </lineage>
</organism>
<dbReference type="InterPro" id="IPR052179">
    <property type="entry name" value="DD-CPase-like"/>
</dbReference>
<dbReference type="GO" id="GO:0006508">
    <property type="term" value="P:proteolysis"/>
    <property type="evidence" value="ECO:0007669"/>
    <property type="project" value="InterPro"/>
</dbReference>
<accession>A0A0G2AVY9</accession>
<dbReference type="InterPro" id="IPR058193">
    <property type="entry name" value="VanY/YodJ_core_dom"/>
</dbReference>
<sequence length="309" mass="35013">MKKVSPNPQRLLAIIGGSALVFGLFAYGTYRYGELSRTLTQREVETAQREIEGAGVRRDLFATKQNLTRITDEKGKLTQTLEETKGTLTAEQNKNTQFAEQIRDITGTVGTLQKLAETDPELLKKYSKVYFLNENYIPARLSAIDPRYLYDVKKPQLIISEVLPRLHSMLIASENAGSKLEIVSAYRSFGEQVAVKSGYKVVYGSGANQFSADQGYSEHQLGTAIDLTAPDRTVFVKFNTSAAYAWLTANAYRFGFTLSYPNGNAYYQFEPWHWRFVGVKLAAYLRDNNKFFYDLDQREIDAYLISLFD</sequence>